<proteinExistence type="inferred from homology"/>
<dbReference type="PANTHER" id="PTHR11060:SF0">
    <property type="entry name" value="PROTEIN MEMO1"/>
    <property type="match status" value="1"/>
</dbReference>
<gene>
    <name evidence="3" type="ORF">TTHERM_00138170</name>
</gene>
<sequence>MDQAKVEKNILSKNIKKQKSTDKSKKVKQKKKKQKMQGSTRLASHANSWYTGNQKELDQELSGYLSKANKQQLNIQKVKALIGPHAGYYYSGPTAAWGYQYLQPIENLRVFLLGPCHHIYMNGCGISGLEKFQTPLGDITLDKQTIQELKNTGKFDVVSKKNEEDEHSLEMHLPYIQKILGQQQFKLVPIMVGNLSYQREQEYGQLLSKYFDDDNTVFIISSDFCHWGSRFDYQYYNKQDGEIWQSIQKLDTAGMELIENHDCEKFNKYLEQTENTICGRHPIGVLLQVIKSTQKYAGQLKTKFMHYEQSEQVKTQKSSSVSYATSITYV</sequence>
<dbReference type="STRING" id="312017.I7MKM3"/>
<evidence type="ECO:0000313" key="3">
    <source>
        <dbReference type="EMBL" id="EAR99554.4"/>
    </source>
</evidence>
<dbReference type="InterPro" id="IPR002737">
    <property type="entry name" value="MEMO1_fam"/>
</dbReference>
<dbReference type="Pfam" id="PF01875">
    <property type="entry name" value="Memo"/>
    <property type="match status" value="1"/>
</dbReference>
<dbReference type="Gene3D" id="3.40.830.10">
    <property type="entry name" value="LigB-like"/>
    <property type="match status" value="1"/>
</dbReference>
<dbReference type="Proteomes" id="UP000009168">
    <property type="component" value="Unassembled WGS sequence"/>
</dbReference>
<reference evidence="4" key="1">
    <citation type="journal article" date="2006" name="PLoS Biol.">
        <title>Macronuclear genome sequence of the ciliate Tetrahymena thermophila, a model eukaryote.</title>
        <authorList>
            <person name="Eisen J.A."/>
            <person name="Coyne R.S."/>
            <person name="Wu M."/>
            <person name="Wu D."/>
            <person name="Thiagarajan M."/>
            <person name="Wortman J.R."/>
            <person name="Badger J.H."/>
            <person name="Ren Q."/>
            <person name="Amedeo P."/>
            <person name="Jones K.M."/>
            <person name="Tallon L.J."/>
            <person name="Delcher A.L."/>
            <person name="Salzberg S.L."/>
            <person name="Silva J.C."/>
            <person name="Haas B.J."/>
            <person name="Majoros W.H."/>
            <person name="Farzad M."/>
            <person name="Carlton J.M."/>
            <person name="Smith R.K. Jr."/>
            <person name="Garg J."/>
            <person name="Pearlman R.E."/>
            <person name="Karrer K.M."/>
            <person name="Sun L."/>
            <person name="Manning G."/>
            <person name="Elde N.C."/>
            <person name="Turkewitz A.P."/>
            <person name="Asai D.J."/>
            <person name="Wilkes D.E."/>
            <person name="Wang Y."/>
            <person name="Cai H."/>
            <person name="Collins K."/>
            <person name="Stewart B.A."/>
            <person name="Lee S.R."/>
            <person name="Wilamowska K."/>
            <person name="Weinberg Z."/>
            <person name="Ruzzo W.L."/>
            <person name="Wloga D."/>
            <person name="Gaertig J."/>
            <person name="Frankel J."/>
            <person name="Tsao C.-C."/>
            <person name="Gorovsky M.A."/>
            <person name="Keeling P.J."/>
            <person name="Waller R.F."/>
            <person name="Patron N.J."/>
            <person name="Cherry J.M."/>
            <person name="Stover N.A."/>
            <person name="Krieger C.J."/>
            <person name="del Toro C."/>
            <person name="Ryder H.F."/>
            <person name="Williamson S.C."/>
            <person name="Barbeau R.A."/>
            <person name="Hamilton E.P."/>
            <person name="Orias E."/>
        </authorList>
    </citation>
    <scope>NUCLEOTIDE SEQUENCE [LARGE SCALE GENOMIC DNA]</scope>
    <source>
        <strain evidence="4">SB210</strain>
    </source>
</reference>
<evidence type="ECO:0000256" key="2">
    <source>
        <dbReference type="SAM" id="MobiDB-lite"/>
    </source>
</evidence>
<comment type="similarity">
    <text evidence="1">Belongs to the MEMO1 family.</text>
</comment>
<accession>I7MKM3</accession>
<dbReference type="NCBIfam" id="TIGR04336">
    <property type="entry name" value="AmmeMemoSam_B"/>
    <property type="match status" value="1"/>
</dbReference>
<dbReference type="eggNOG" id="KOG3086">
    <property type="taxonomic scope" value="Eukaryota"/>
</dbReference>
<keyword evidence="4" id="KW-1185">Reference proteome</keyword>
<name>I7MKM3_TETTS</name>
<dbReference type="GeneID" id="7839953"/>
<dbReference type="RefSeq" id="XP_001019799.4">
    <property type="nucleotide sequence ID" value="XM_001019799.4"/>
</dbReference>
<dbReference type="PANTHER" id="PTHR11060">
    <property type="entry name" value="PROTEIN MEMO1"/>
    <property type="match status" value="1"/>
</dbReference>
<dbReference type="EMBL" id="GG662639">
    <property type="protein sequence ID" value="EAR99554.4"/>
    <property type="molecule type" value="Genomic_DNA"/>
</dbReference>
<dbReference type="OrthoDB" id="417112at2759"/>
<feature type="compositionally biased region" description="Basic and acidic residues" evidence="2">
    <location>
        <begin position="1"/>
        <end position="10"/>
    </location>
</feature>
<dbReference type="CDD" id="cd07361">
    <property type="entry name" value="MEMO_like"/>
    <property type="match status" value="1"/>
</dbReference>
<dbReference type="InParanoid" id="I7MKM3"/>
<dbReference type="FunCoup" id="I7MKM3">
    <property type="interactions" value="528"/>
</dbReference>
<feature type="region of interest" description="Disordered" evidence="2">
    <location>
        <begin position="1"/>
        <end position="45"/>
    </location>
</feature>
<dbReference type="HAMAP" id="MF_00055">
    <property type="entry name" value="MEMO1"/>
    <property type="match status" value="1"/>
</dbReference>
<feature type="compositionally biased region" description="Basic residues" evidence="2">
    <location>
        <begin position="25"/>
        <end position="35"/>
    </location>
</feature>
<evidence type="ECO:0000256" key="1">
    <source>
        <dbReference type="ARBA" id="ARBA00006315"/>
    </source>
</evidence>
<organism evidence="3 4">
    <name type="scientific">Tetrahymena thermophila (strain SB210)</name>
    <dbReference type="NCBI Taxonomy" id="312017"/>
    <lineage>
        <taxon>Eukaryota</taxon>
        <taxon>Sar</taxon>
        <taxon>Alveolata</taxon>
        <taxon>Ciliophora</taxon>
        <taxon>Intramacronucleata</taxon>
        <taxon>Oligohymenophorea</taxon>
        <taxon>Hymenostomatida</taxon>
        <taxon>Tetrahymenina</taxon>
        <taxon>Tetrahymenidae</taxon>
        <taxon>Tetrahymena</taxon>
    </lineage>
</organism>
<evidence type="ECO:0000313" key="4">
    <source>
        <dbReference type="Proteomes" id="UP000009168"/>
    </source>
</evidence>
<dbReference type="AlphaFoldDB" id="I7MKM3"/>
<protein>
    <submittedName>
        <fullName evidence="3">AmmeMemoRadiSam system protein B</fullName>
    </submittedName>
</protein>
<dbReference type="KEGG" id="tet:TTHERM_00138170"/>